<feature type="region of interest" description="Disordered" evidence="2">
    <location>
        <begin position="27"/>
        <end position="61"/>
    </location>
</feature>
<evidence type="ECO:0000313" key="6">
    <source>
        <dbReference type="Proteomes" id="UP000182229"/>
    </source>
</evidence>
<organism evidence="5 6">
    <name type="scientific">Cystobacter ferrugineus</name>
    <dbReference type="NCBI Taxonomy" id="83449"/>
    <lineage>
        <taxon>Bacteria</taxon>
        <taxon>Pseudomonadati</taxon>
        <taxon>Myxococcota</taxon>
        <taxon>Myxococcia</taxon>
        <taxon>Myxococcales</taxon>
        <taxon>Cystobacterineae</taxon>
        <taxon>Archangiaceae</taxon>
        <taxon>Cystobacter</taxon>
    </lineage>
</organism>
<evidence type="ECO:0000256" key="3">
    <source>
        <dbReference type="SAM" id="SignalP"/>
    </source>
</evidence>
<dbReference type="SMART" id="SM00034">
    <property type="entry name" value="CLECT"/>
    <property type="match status" value="1"/>
</dbReference>
<evidence type="ECO:0000256" key="1">
    <source>
        <dbReference type="ARBA" id="ARBA00023157"/>
    </source>
</evidence>
<dbReference type="STRING" id="83449.BON30_39065"/>
<dbReference type="AlphaFoldDB" id="A0A1L9AZU6"/>
<gene>
    <name evidence="5" type="ORF">BON30_39065</name>
</gene>
<dbReference type="RefSeq" id="WP_071903630.1">
    <property type="nucleotide sequence ID" value="NZ_MPIN01000014.1"/>
</dbReference>
<dbReference type="CDD" id="cd00037">
    <property type="entry name" value="CLECT"/>
    <property type="match status" value="1"/>
</dbReference>
<feature type="domain" description="C-type lectin" evidence="4">
    <location>
        <begin position="459"/>
        <end position="559"/>
    </location>
</feature>
<reference evidence="5 6" key="2">
    <citation type="submission" date="2016-12" db="EMBL/GenBank/DDBJ databases">
        <title>Draft Genome Sequence of Cystobacter ferrugineus Strain Cbfe23.</title>
        <authorList>
            <person name="Akbar S."/>
            <person name="Dowd S.E."/>
            <person name="Stevens D.C."/>
        </authorList>
    </citation>
    <scope>NUCLEOTIDE SEQUENCE [LARGE SCALE GENOMIC DNA]</scope>
    <source>
        <strain evidence="5 6">Cbfe23</strain>
    </source>
</reference>
<dbReference type="PROSITE" id="PS00615">
    <property type="entry name" value="C_TYPE_LECTIN_1"/>
    <property type="match status" value="1"/>
</dbReference>
<comment type="caution">
    <text evidence="5">The sequence shown here is derived from an EMBL/GenBank/DDBJ whole genome shotgun (WGS) entry which is preliminary data.</text>
</comment>
<dbReference type="InterPro" id="IPR001304">
    <property type="entry name" value="C-type_lectin-like"/>
</dbReference>
<dbReference type="InterPro" id="IPR018378">
    <property type="entry name" value="C-type_lectin_CS"/>
</dbReference>
<dbReference type="EMBL" id="MPIN01000014">
    <property type="protein sequence ID" value="OJH35531.1"/>
    <property type="molecule type" value="Genomic_DNA"/>
</dbReference>
<keyword evidence="6" id="KW-1185">Reference proteome</keyword>
<name>A0A1L9AZU6_9BACT</name>
<dbReference type="Gene3D" id="3.10.100.10">
    <property type="entry name" value="Mannose-Binding Protein A, subunit A"/>
    <property type="match status" value="1"/>
</dbReference>
<evidence type="ECO:0000259" key="4">
    <source>
        <dbReference type="PROSITE" id="PS50041"/>
    </source>
</evidence>
<keyword evidence="1" id="KW-1015">Disulfide bond</keyword>
<feature type="chain" id="PRO_5012521596" evidence="3">
    <location>
        <begin position="23"/>
        <end position="561"/>
    </location>
</feature>
<dbReference type="InterPro" id="IPR014867">
    <property type="entry name" value="Spore_coat_CotH_CotH2/3/7"/>
</dbReference>
<evidence type="ECO:0000256" key="2">
    <source>
        <dbReference type="SAM" id="MobiDB-lite"/>
    </source>
</evidence>
<dbReference type="OrthoDB" id="258535at2"/>
<keyword evidence="3" id="KW-0732">Signal</keyword>
<proteinExistence type="predicted"/>
<dbReference type="PANTHER" id="PTHR40050:SF1">
    <property type="entry name" value="INNER SPORE COAT PROTEIN H"/>
    <property type="match status" value="1"/>
</dbReference>
<dbReference type="PANTHER" id="PTHR40050">
    <property type="entry name" value="INNER SPORE COAT PROTEIN H"/>
    <property type="match status" value="1"/>
</dbReference>
<feature type="signal peptide" evidence="3">
    <location>
        <begin position="1"/>
        <end position="22"/>
    </location>
</feature>
<dbReference type="Pfam" id="PF00059">
    <property type="entry name" value="Lectin_C"/>
    <property type="match status" value="1"/>
</dbReference>
<dbReference type="SUPFAM" id="SSF56436">
    <property type="entry name" value="C-type lectin-like"/>
    <property type="match status" value="1"/>
</dbReference>
<dbReference type="Proteomes" id="UP000182229">
    <property type="component" value="Unassembled WGS sequence"/>
</dbReference>
<dbReference type="Pfam" id="PF08757">
    <property type="entry name" value="CotH"/>
    <property type="match status" value="1"/>
</dbReference>
<accession>A0A1L9AZU6</accession>
<dbReference type="PROSITE" id="PS50041">
    <property type="entry name" value="C_TYPE_LECTIN_2"/>
    <property type="match status" value="1"/>
</dbReference>
<evidence type="ECO:0000313" key="5">
    <source>
        <dbReference type="EMBL" id="OJH35531.1"/>
    </source>
</evidence>
<sequence>MISPRSSLLLPLLLLCSVFSSACGGDRSEEEPLPDVSDAGVGPHVDAGDSGDAGGLGDAGIPDAGSVVRPSEALFAGTSIPLFELTLSQASIDALNAAPDTYVKGDLRLELDGQILELPQIGVRLKGQLGSARNLNQKAAFLLKFDKFQNKQTLFGLKKLALNNMVQDPSMIHERLGYTLFREMDVPAPRSAYAVVYLNGSMYGLYSTVEATDNSDFLEHWFGSDDGNLYEGQYGSDLNVGQEQTFDQDKGEDVGFADLTQLAQALDQMTNPATFLEDVSRVIDIDTYVRFAATELFLGHWDGYASYKNNFYLYRRPSDQRWVFIPWGIDQIFVQYTDPWLANGRVQQKCVASTPCKVKLARAYTQVLESALRLDLQNQALDLGSLIWPAVYADPRKEVSVGTVYTKMSETLDFLNKRPADIQSRVGCVDPAACPRCTVRPAPKGGSLAFCTQALSVPDAEADCVAQGGHLVSIHDQATQDAVFTGARALSTGQWWLGLTDRTVEGDFTWSDGSPRNYTAWASGEPNDYGGNEDCTQMLGTNGAWNDSSCSDKHNFVCALP</sequence>
<reference evidence="6" key="1">
    <citation type="submission" date="2016-11" db="EMBL/GenBank/DDBJ databases">
        <authorList>
            <person name="Shukria A."/>
            <person name="Stevens D.C."/>
        </authorList>
    </citation>
    <scope>NUCLEOTIDE SEQUENCE [LARGE SCALE GENOMIC DNA]</scope>
    <source>
        <strain evidence="6">Cbfe23</strain>
    </source>
</reference>
<dbReference type="InterPro" id="IPR016187">
    <property type="entry name" value="CTDL_fold"/>
</dbReference>
<dbReference type="InterPro" id="IPR016186">
    <property type="entry name" value="C-type_lectin-like/link_sf"/>
</dbReference>
<dbReference type="PROSITE" id="PS51257">
    <property type="entry name" value="PROKAR_LIPOPROTEIN"/>
    <property type="match status" value="1"/>
</dbReference>
<protein>
    <submittedName>
        <fullName evidence="5">Lectin</fullName>
    </submittedName>
</protein>